<sequence length="519" mass="58715">MGQQNFTVPAELILAGVTSQSELQLPLFGVFLIIYLVTVLGNLGMVILTKLDSHLQTPMYFFIRHLAFIDLGNSTVIYPKMMVSFIVDQNTISYCACATQMAFFLFFIISELFLLSAMAYDRYVAICNPLLYNVIMSQKLCLVLVGIPYVYSTFQSVLITTMAYDRYVAICKPLLYVVIMGEKVRWVLVITPYLYNEFPSSYMAPENSTWVTEFILTGVSDKPELQVPLFLVFLVIYGLTVAGNVGIITLTSIDSRLQTPMYFFLRHLAIINLGDSTVIAPKMLVNFLVKKKTTSYYECATQLGGFLVFIVAEIFMLAVMAYDRYVAICNPLMYMVVVSQRICFLLVALTYLYSFSTALVVSSCVFSMSYCSSNVINHFYCDNVPLLALSCSNTYFPETVVFISAAMNLFFSMTIVLISYFNIVLSILRIRSSEGRKKAFSTCASHMTAVTVFYGTLLFMYLQPQTNHSLDTDKMASVFYTLVIPMLNPMIYSLRNKDVKAALKRCMTNSCYSFKPMKF</sequence>
<feature type="transmembrane region" description="Helical" evidence="9">
    <location>
        <begin position="61"/>
        <end position="79"/>
    </location>
</feature>
<feature type="transmembrane region" description="Helical" evidence="9">
    <location>
        <begin position="130"/>
        <end position="151"/>
    </location>
</feature>
<evidence type="ECO:0000313" key="11">
    <source>
        <dbReference type="EMBL" id="ELW65924.1"/>
    </source>
</evidence>
<keyword evidence="7 8" id="KW-0807">Transducer</keyword>
<keyword evidence="6 8" id="KW-0675">Receptor</keyword>
<dbReference type="SUPFAM" id="SSF81321">
    <property type="entry name" value="Family A G protein-coupled receptor-like"/>
    <property type="match status" value="3"/>
</dbReference>
<dbReference type="CDD" id="cd15413">
    <property type="entry name" value="7tmA_OR8K-like"/>
    <property type="match status" value="1"/>
</dbReference>
<accession>L9KTX0</accession>
<evidence type="ECO:0000256" key="3">
    <source>
        <dbReference type="ARBA" id="ARBA00022989"/>
    </source>
</evidence>
<organism evidence="11 12">
    <name type="scientific">Tupaia chinensis</name>
    <name type="common">Chinese tree shrew</name>
    <name type="synonym">Tupaia belangeri chinensis</name>
    <dbReference type="NCBI Taxonomy" id="246437"/>
    <lineage>
        <taxon>Eukaryota</taxon>
        <taxon>Metazoa</taxon>
        <taxon>Chordata</taxon>
        <taxon>Craniata</taxon>
        <taxon>Vertebrata</taxon>
        <taxon>Euteleostomi</taxon>
        <taxon>Mammalia</taxon>
        <taxon>Eutheria</taxon>
        <taxon>Euarchontoglires</taxon>
        <taxon>Scandentia</taxon>
        <taxon>Tupaiidae</taxon>
        <taxon>Tupaia</taxon>
    </lineage>
</organism>
<keyword evidence="4 8" id="KW-0297">G-protein coupled receptor</keyword>
<dbReference type="Proteomes" id="UP000011518">
    <property type="component" value="Unassembled WGS sequence"/>
</dbReference>
<evidence type="ECO:0000256" key="1">
    <source>
        <dbReference type="ARBA" id="ARBA00004141"/>
    </source>
</evidence>
<dbReference type="AlphaFoldDB" id="L9KTX0"/>
<evidence type="ECO:0000256" key="6">
    <source>
        <dbReference type="ARBA" id="ARBA00023170"/>
    </source>
</evidence>
<evidence type="ECO:0000259" key="10">
    <source>
        <dbReference type="PROSITE" id="PS50262"/>
    </source>
</evidence>
<keyword evidence="5 9" id="KW-0472">Membrane</keyword>
<keyword evidence="3 9" id="KW-1133">Transmembrane helix</keyword>
<dbReference type="Gene3D" id="1.20.1070.10">
    <property type="entry name" value="Rhodopsin 7-helix transmembrane proteins"/>
    <property type="match status" value="2"/>
</dbReference>
<dbReference type="Pfam" id="PF00001">
    <property type="entry name" value="7tm_1"/>
    <property type="match status" value="1"/>
</dbReference>
<evidence type="ECO:0000256" key="4">
    <source>
        <dbReference type="ARBA" id="ARBA00023040"/>
    </source>
</evidence>
<dbReference type="GO" id="GO:0016020">
    <property type="term" value="C:membrane"/>
    <property type="evidence" value="ECO:0007669"/>
    <property type="project" value="UniProtKB-SubCell"/>
</dbReference>
<keyword evidence="12" id="KW-1185">Reference proteome</keyword>
<dbReference type="PANTHER" id="PTHR48018">
    <property type="entry name" value="OLFACTORY RECEPTOR"/>
    <property type="match status" value="1"/>
</dbReference>
<dbReference type="STRING" id="246437.L9KTX0"/>
<evidence type="ECO:0000313" key="12">
    <source>
        <dbReference type="Proteomes" id="UP000011518"/>
    </source>
</evidence>
<dbReference type="PRINTS" id="PR00237">
    <property type="entry name" value="GPCRRHODOPSN"/>
</dbReference>
<dbReference type="EMBL" id="KB320667">
    <property type="protein sequence ID" value="ELW65924.1"/>
    <property type="molecule type" value="Genomic_DNA"/>
</dbReference>
<dbReference type="PROSITE" id="PS50262">
    <property type="entry name" value="G_PROTEIN_RECEP_F1_2"/>
    <property type="match status" value="2"/>
</dbReference>
<evidence type="ECO:0000256" key="5">
    <source>
        <dbReference type="ARBA" id="ARBA00023136"/>
    </source>
</evidence>
<keyword evidence="2 8" id="KW-0812">Transmembrane</keyword>
<reference evidence="12" key="1">
    <citation type="submission" date="2012-07" db="EMBL/GenBank/DDBJ databases">
        <title>Genome of the Chinese tree shrew, a rising model animal genetically related to primates.</title>
        <authorList>
            <person name="Zhang G."/>
            <person name="Fan Y."/>
            <person name="Yao Y."/>
            <person name="Huang Z."/>
        </authorList>
    </citation>
    <scope>NUCLEOTIDE SEQUENCE [LARGE SCALE GENOMIC DNA]</scope>
</reference>
<feature type="domain" description="G-protein coupled receptors family 1 profile" evidence="10">
    <location>
        <begin position="243"/>
        <end position="492"/>
    </location>
</feature>
<feature type="transmembrane region" description="Helical" evidence="9">
    <location>
        <begin position="300"/>
        <end position="320"/>
    </location>
</feature>
<dbReference type="InterPro" id="IPR000276">
    <property type="entry name" value="GPCR_Rhodpsn"/>
</dbReference>
<dbReference type="InParanoid" id="L9KTX0"/>
<dbReference type="FunFam" id="1.20.1070.10:FF:000410">
    <property type="entry name" value="Olfactory receptor 1348"/>
    <property type="match status" value="1"/>
</dbReference>
<feature type="transmembrane region" description="Helical" evidence="9">
    <location>
        <begin position="263"/>
        <end position="280"/>
    </location>
</feature>
<feature type="transmembrane region" description="Helical" evidence="9">
    <location>
        <begin position="91"/>
        <end position="118"/>
    </location>
</feature>
<evidence type="ECO:0000256" key="9">
    <source>
        <dbReference type="SAM" id="Phobius"/>
    </source>
</evidence>
<comment type="subcellular location">
    <subcellularLocation>
        <location evidence="1">Membrane</location>
        <topology evidence="1">Multi-pass membrane protein</topology>
    </subcellularLocation>
</comment>
<dbReference type="eggNOG" id="ENOG502SMQ4">
    <property type="taxonomic scope" value="Eukaryota"/>
</dbReference>
<evidence type="ECO:0000256" key="2">
    <source>
        <dbReference type="ARBA" id="ARBA00022692"/>
    </source>
</evidence>
<dbReference type="Pfam" id="PF13853">
    <property type="entry name" value="7tm_4"/>
    <property type="match status" value="1"/>
</dbReference>
<dbReference type="GO" id="GO:0004930">
    <property type="term" value="F:G protein-coupled receptor activity"/>
    <property type="evidence" value="ECO:0007669"/>
    <property type="project" value="UniProtKB-KW"/>
</dbReference>
<feature type="transmembrane region" description="Helical" evidence="9">
    <location>
        <begin position="402"/>
        <end position="428"/>
    </location>
</feature>
<feature type="transmembrane region" description="Helical" evidence="9">
    <location>
        <begin position="440"/>
        <end position="463"/>
    </location>
</feature>
<dbReference type="FunFam" id="1.20.1070.10:FF:000003">
    <property type="entry name" value="Olfactory receptor"/>
    <property type="match status" value="1"/>
</dbReference>
<dbReference type="FunCoup" id="L9KTX0">
    <property type="interactions" value="407"/>
</dbReference>
<proteinExistence type="inferred from homology"/>
<dbReference type="InterPro" id="IPR000725">
    <property type="entry name" value="Olfact_rcpt"/>
</dbReference>
<comment type="similarity">
    <text evidence="8">Belongs to the G-protein coupled receptor 1 family.</text>
</comment>
<protein>
    <submittedName>
        <fullName evidence="11">Olfactory receptor 8J3</fullName>
    </submittedName>
</protein>
<feature type="domain" description="G-protein coupled receptors family 1 profile" evidence="10">
    <location>
        <begin position="41"/>
        <end position="194"/>
    </location>
</feature>
<evidence type="ECO:0000256" key="8">
    <source>
        <dbReference type="RuleBase" id="RU000688"/>
    </source>
</evidence>
<dbReference type="GO" id="GO:0004984">
    <property type="term" value="F:olfactory receptor activity"/>
    <property type="evidence" value="ECO:0007669"/>
    <property type="project" value="InterPro"/>
</dbReference>
<feature type="transmembrane region" description="Helical" evidence="9">
    <location>
        <begin position="475"/>
        <end position="494"/>
    </location>
</feature>
<dbReference type="PROSITE" id="PS00237">
    <property type="entry name" value="G_PROTEIN_RECEP_F1_1"/>
    <property type="match status" value="1"/>
</dbReference>
<feature type="transmembrane region" description="Helical" evidence="9">
    <location>
        <begin position="229"/>
        <end position="251"/>
    </location>
</feature>
<dbReference type="InterPro" id="IPR017452">
    <property type="entry name" value="GPCR_Rhodpsn_7TM"/>
</dbReference>
<evidence type="ECO:0000256" key="7">
    <source>
        <dbReference type="ARBA" id="ARBA00023224"/>
    </source>
</evidence>
<name>L9KTX0_TUPCH</name>
<reference evidence="12" key="2">
    <citation type="journal article" date="2013" name="Nat. Commun.">
        <title>Genome of the Chinese tree shrew.</title>
        <authorList>
            <person name="Fan Y."/>
            <person name="Huang Z.Y."/>
            <person name="Cao C.C."/>
            <person name="Chen C.S."/>
            <person name="Chen Y.X."/>
            <person name="Fan D.D."/>
            <person name="He J."/>
            <person name="Hou H.L."/>
            <person name="Hu L."/>
            <person name="Hu X.T."/>
            <person name="Jiang X.T."/>
            <person name="Lai R."/>
            <person name="Lang Y.S."/>
            <person name="Liang B."/>
            <person name="Liao S.G."/>
            <person name="Mu D."/>
            <person name="Ma Y.Y."/>
            <person name="Niu Y.Y."/>
            <person name="Sun X.Q."/>
            <person name="Xia J.Q."/>
            <person name="Xiao J."/>
            <person name="Xiong Z.Q."/>
            <person name="Xu L."/>
            <person name="Yang L."/>
            <person name="Zhang Y."/>
            <person name="Zhao W."/>
            <person name="Zhao X.D."/>
            <person name="Zheng Y.T."/>
            <person name="Zhou J.M."/>
            <person name="Zhu Y.B."/>
            <person name="Zhang G.J."/>
            <person name="Wang J."/>
            <person name="Yao Y.G."/>
        </authorList>
    </citation>
    <scope>NUCLEOTIDE SEQUENCE [LARGE SCALE GENOMIC DNA]</scope>
</reference>
<feature type="transmembrane region" description="Helical" evidence="9">
    <location>
        <begin position="27"/>
        <end position="49"/>
    </location>
</feature>
<gene>
    <name evidence="11" type="ORF">TREES_T100000603</name>
</gene>